<keyword evidence="3" id="KW-1185">Reference proteome</keyword>
<keyword evidence="1" id="KW-0812">Transmembrane</keyword>
<reference evidence="2 3" key="1">
    <citation type="journal article" date="2020" name="Sci. Rep.">
        <title>A novel cyanobacterial geosmin producer, revising GeoA distribution and dispersion patterns in Bacteria.</title>
        <authorList>
            <person name="Churro C."/>
            <person name="Semedo-Aguiar A.P."/>
            <person name="Silva A.D."/>
            <person name="Pereira-Leal J.B."/>
            <person name="Leite R.B."/>
        </authorList>
    </citation>
    <scope>NUCLEOTIDE SEQUENCE [LARGE SCALE GENOMIC DNA]</scope>
    <source>
        <strain evidence="2 3">IPMA8</strain>
    </source>
</reference>
<proteinExistence type="predicted"/>
<accession>A0ABX2D7K0</accession>
<sequence>MGQNKSSSNDTTETLLKVFSVIWKVVWTIFKWCLITAFWIFFGIIAFALALGGVSLPEPRYIPKSGRRRINTKEAKKQIIREVKGKRSKKFLDEYEDILIHVQQTEVERIQGEKLEEQEKKARLQSLSIRERILLKIRENPGSLLEKILTEDEMEELALMILEASL</sequence>
<organism evidence="2 3">
    <name type="scientific">Microcoleus asticus IPMA8</name>
    <dbReference type="NCBI Taxonomy" id="2563858"/>
    <lineage>
        <taxon>Bacteria</taxon>
        <taxon>Bacillati</taxon>
        <taxon>Cyanobacteriota</taxon>
        <taxon>Cyanophyceae</taxon>
        <taxon>Oscillatoriophycideae</taxon>
        <taxon>Oscillatoriales</taxon>
        <taxon>Microcoleaceae</taxon>
        <taxon>Microcoleus</taxon>
        <taxon>Microcoleus asticus</taxon>
    </lineage>
</organism>
<feature type="transmembrane region" description="Helical" evidence="1">
    <location>
        <begin position="29"/>
        <end position="54"/>
    </location>
</feature>
<name>A0ABX2D7K0_9CYAN</name>
<comment type="caution">
    <text evidence="2">The sequence shown here is derived from an EMBL/GenBank/DDBJ whole genome shotgun (WGS) entry which is preliminary data.</text>
</comment>
<dbReference type="Proteomes" id="UP000702425">
    <property type="component" value="Unassembled WGS sequence"/>
</dbReference>
<gene>
    <name evidence="2" type="ORF">E5S67_06435</name>
</gene>
<evidence type="ECO:0000313" key="2">
    <source>
        <dbReference type="EMBL" id="NQE38650.1"/>
    </source>
</evidence>
<dbReference type="RefSeq" id="WP_172193490.1">
    <property type="nucleotide sequence ID" value="NZ_CAWPPK010000221.1"/>
</dbReference>
<protein>
    <recommendedName>
        <fullName evidence="4">Periplasmic heavy metal sensor</fullName>
    </recommendedName>
</protein>
<evidence type="ECO:0008006" key="4">
    <source>
        <dbReference type="Google" id="ProtNLM"/>
    </source>
</evidence>
<evidence type="ECO:0000256" key="1">
    <source>
        <dbReference type="SAM" id="Phobius"/>
    </source>
</evidence>
<keyword evidence="1" id="KW-0472">Membrane</keyword>
<keyword evidence="1" id="KW-1133">Transmembrane helix</keyword>
<dbReference type="EMBL" id="SRRZ01000298">
    <property type="protein sequence ID" value="NQE38650.1"/>
    <property type="molecule type" value="Genomic_DNA"/>
</dbReference>
<evidence type="ECO:0000313" key="3">
    <source>
        <dbReference type="Proteomes" id="UP000702425"/>
    </source>
</evidence>